<protein>
    <submittedName>
        <fullName evidence="1">Uncharacterized protein</fullName>
    </submittedName>
</protein>
<proteinExistence type="predicted"/>
<name>A0A7J9L560_GOSSC</name>
<keyword evidence="2" id="KW-1185">Reference proteome</keyword>
<dbReference type="Proteomes" id="UP000593576">
    <property type="component" value="Unassembled WGS sequence"/>
</dbReference>
<sequence length="98" mass="11472">LKCSSDEDKFRKEVSATSDISTPLSARFLNLVKFLASMSKPWPSNLKIKPMKALPERLRWVKLTNWLNNFDEMVPLKGFSARREPLRLLELKSSHWRL</sequence>
<comment type="caution">
    <text evidence="1">The sequence shown here is derived from an EMBL/GenBank/DDBJ whole genome shotgun (WGS) entry which is preliminary data.</text>
</comment>
<gene>
    <name evidence="1" type="ORF">Goshw_022404</name>
</gene>
<dbReference type="EMBL" id="JABFAF010000004">
    <property type="protein sequence ID" value="MBA0853823.1"/>
    <property type="molecule type" value="Genomic_DNA"/>
</dbReference>
<reference evidence="1 2" key="1">
    <citation type="journal article" date="2019" name="Genome Biol. Evol.">
        <title>Insights into the evolution of the New World diploid cottons (Gossypium, subgenus Houzingenia) based on genome sequencing.</title>
        <authorList>
            <person name="Grover C.E."/>
            <person name="Arick M.A. 2nd"/>
            <person name="Thrash A."/>
            <person name="Conover J.L."/>
            <person name="Sanders W.S."/>
            <person name="Peterson D.G."/>
            <person name="Frelichowski J.E."/>
            <person name="Scheffler J.A."/>
            <person name="Scheffler B.E."/>
            <person name="Wendel J.F."/>
        </authorList>
    </citation>
    <scope>NUCLEOTIDE SEQUENCE [LARGE SCALE GENOMIC DNA]</scope>
    <source>
        <strain evidence="1">1</strain>
        <tissue evidence="1">Leaf</tissue>
    </source>
</reference>
<accession>A0A7J9L560</accession>
<evidence type="ECO:0000313" key="2">
    <source>
        <dbReference type="Proteomes" id="UP000593576"/>
    </source>
</evidence>
<dbReference type="OrthoDB" id="10432968at2759"/>
<evidence type="ECO:0000313" key="1">
    <source>
        <dbReference type="EMBL" id="MBA0853823.1"/>
    </source>
</evidence>
<dbReference type="AlphaFoldDB" id="A0A7J9L560"/>
<organism evidence="1 2">
    <name type="scientific">Gossypium schwendimanii</name>
    <name type="common">Cotton</name>
    <dbReference type="NCBI Taxonomy" id="34291"/>
    <lineage>
        <taxon>Eukaryota</taxon>
        <taxon>Viridiplantae</taxon>
        <taxon>Streptophyta</taxon>
        <taxon>Embryophyta</taxon>
        <taxon>Tracheophyta</taxon>
        <taxon>Spermatophyta</taxon>
        <taxon>Magnoliopsida</taxon>
        <taxon>eudicotyledons</taxon>
        <taxon>Gunneridae</taxon>
        <taxon>Pentapetalae</taxon>
        <taxon>rosids</taxon>
        <taxon>malvids</taxon>
        <taxon>Malvales</taxon>
        <taxon>Malvaceae</taxon>
        <taxon>Malvoideae</taxon>
        <taxon>Gossypium</taxon>
    </lineage>
</organism>
<feature type="non-terminal residue" evidence="1">
    <location>
        <position position="1"/>
    </location>
</feature>